<dbReference type="PROSITE" id="PS00092">
    <property type="entry name" value="N6_MTASE"/>
    <property type="match status" value="1"/>
</dbReference>
<evidence type="ECO:0000313" key="9">
    <source>
        <dbReference type="Proteomes" id="UP000644507"/>
    </source>
</evidence>
<dbReference type="GO" id="GO:0003677">
    <property type="term" value="F:DNA binding"/>
    <property type="evidence" value="ECO:0007669"/>
    <property type="project" value="InterPro"/>
</dbReference>
<accession>A0A918WES9</accession>
<dbReference type="Gene3D" id="3.40.50.150">
    <property type="entry name" value="Vaccinia Virus protein VP39"/>
    <property type="match status" value="1"/>
</dbReference>
<dbReference type="SUPFAM" id="SSF53335">
    <property type="entry name" value="S-adenosyl-L-methionine-dependent methyltransferases"/>
    <property type="match status" value="1"/>
</dbReference>
<dbReference type="AlphaFoldDB" id="A0A918WES9"/>
<reference evidence="8" key="1">
    <citation type="journal article" date="2014" name="Int. J. Syst. Evol. Microbiol.">
        <title>Complete genome sequence of Corynebacterium casei LMG S-19264T (=DSM 44701T), isolated from a smear-ripened cheese.</title>
        <authorList>
            <consortium name="US DOE Joint Genome Institute (JGI-PGF)"/>
            <person name="Walter F."/>
            <person name="Albersmeier A."/>
            <person name="Kalinowski J."/>
            <person name="Ruckert C."/>
        </authorList>
    </citation>
    <scope>NUCLEOTIDE SEQUENCE</scope>
    <source>
        <strain evidence="8">KCTC 12988</strain>
    </source>
</reference>
<dbReference type="Pfam" id="PF01555">
    <property type="entry name" value="N6_N4_Mtase"/>
    <property type="match status" value="1"/>
</dbReference>
<organism evidence="8 9">
    <name type="scientific">Roseibacillus persicicus</name>
    <dbReference type="NCBI Taxonomy" id="454148"/>
    <lineage>
        <taxon>Bacteria</taxon>
        <taxon>Pseudomonadati</taxon>
        <taxon>Verrucomicrobiota</taxon>
        <taxon>Verrucomicrobiia</taxon>
        <taxon>Verrucomicrobiales</taxon>
        <taxon>Verrucomicrobiaceae</taxon>
        <taxon>Roseibacillus</taxon>
    </lineage>
</organism>
<evidence type="ECO:0000256" key="2">
    <source>
        <dbReference type="ARBA" id="ARBA00011900"/>
    </source>
</evidence>
<keyword evidence="3" id="KW-0489">Methyltransferase</keyword>
<protein>
    <recommendedName>
        <fullName evidence="2">site-specific DNA-methyltransferase (adenine-specific)</fullName>
        <ecNumber evidence="2">2.1.1.72</ecNumber>
    </recommendedName>
</protein>
<evidence type="ECO:0000256" key="3">
    <source>
        <dbReference type="ARBA" id="ARBA00022603"/>
    </source>
</evidence>
<feature type="domain" description="DNA methylase N-4/N-6" evidence="7">
    <location>
        <begin position="121"/>
        <end position="438"/>
    </location>
</feature>
<dbReference type="RefSeq" id="WP_189566548.1">
    <property type="nucleotide sequence ID" value="NZ_BMXI01000001.1"/>
</dbReference>
<keyword evidence="9" id="KW-1185">Reference proteome</keyword>
<sequence>MNKLKLHSKDLTMENIEKLAELFPNCMTETLTEDGSVKSGIDFDLLRQELSADLVEGPQERYRLDWPGKREALATANAPIAKTLRPCREESMDFESTENLYIEGDNLDALKLLQETYLGKVKMIYIDPPYNTGNDFIYDDNYSMTREDYRELSGDVDEDGNQMFDEEKWQQNSSARGRYHSEWLSMMYPRLKLARNLLREDGVIFISIDDNEIANLRRVSDEVFGAENFIANIIWQKKYSTKSDSRHISESHDHIVVYGKRSEKVFLNGLPRTEKQLSIYKNPDNDSRGRWTSDNLLRTEAREYAIFPIKSPKTNEEFLPPDGSSWRYNRDKIDELISDNRIWFGVEGTSRPRLKRFLSEVQSAVTPQTFWSFEDVGHSDQAKKELGRLFDGPSFSTPKPVALLQRIALIGANPNDIILDFFSGSATSAHAVMKLNAEDGGSRRHIQVQLPEPCDEKSAAFKAGYATIAEIGKERIRRAGAKIREELTAQLEGELPGSEKHNEITAKLAQLDTGFRVLKVDSSNMTGDYYKRPDQTTQDGLDLAVENIKPDRSPEDLLFQVMLDWGVDLALPITRETIAGKEVFFVAPGNGQNEDAALAACFEAGLGDDFSKALAKKHPLRAVFRDASFADDAARINVEQLFKTLSPHTEVRAI</sequence>
<gene>
    <name evidence="8" type="ORF">GCM10007100_02330</name>
</gene>
<comment type="similarity">
    <text evidence="1">Belongs to the N(4)/N(6)-methyltransferase family.</text>
</comment>
<dbReference type="Proteomes" id="UP000644507">
    <property type="component" value="Unassembled WGS sequence"/>
</dbReference>
<proteinExistence type="inferred from homology"/>
<evidence type="ECO:0000259" key="7">
    <source>
        <dbReference type="Pfam" id="PF01555"/>
    </source>
</evidence>
<evidence type="ECO:0000256" key="5">
    <source>
        <dbReference type="ARBA" id="ARBA00022691"/>
    </source>
</evidence>
<evidence type="ECO:0000256" key="4">
    <source>
        <dbReference type="ARBA" id="ARBA00022679"/>
    </source>
</evidence>
<dbReference type="PIRSF" id="PIRSF015855">
    <property type="entry name" value="TypeIII_Mtase_mKpnI"/>
    <property type="match status" value="1"/>
</dbReference>
<evidence type="ECO:0000313" key="8">
    <source>
        <dbReference type="EMBL" id="GHC41199.1"/>
    </source>
</evidence>
<keyword evidence="5" id="KW-0949">S-adenosyl-L-methionine</keyword>
<dbReference type="InterPro" id="IPR002052">
    <property type="entry name" value="DNA_methylase_N6_adenine_CS"/>
</dbReference>
<dbReference type="EC" id="2.1.1.72" evidence="2"/>
<comment type="catalytic activity">
    <reaction evidence="6">
        <text>a 2'-deoxyadenosine in DNA + S-adenosyl-L-methionine = an N(6)-methyl-2'-deoxyadenosine in DNA + S-adenosyl-L-homocysteine + H(+)</text>
        <dbReference type="Rhea" id="RHEA:15197"/>
        <dbReference type="Rhea" id="RHEA-COMP:12418"/>
        <dbReference type="Rhea" id="RHEA-COMP:12419"/>
        <dbReference type="ChEBI" id="CHEBI:15378"/>
        <dbReference type="ChEBI" id="CHEBI:57856"/>
        <dbReference type="ChEBI" id="CHEBI:59789"/>
        <dbReference type="ChEBI" id="CHEBI:90615"/>
        <dbReference type="ChEBI" id="CHEBI:90616"/>
        <dbReference type="EC" id="2.1.1.72"/>
    </reaction>
</comment>
<dbReference type="PRINTS" id="PR00506">
    <property type="entry name" value="D21N6MTFRASE"/>
</dbReference>
<dbReference type="InterPro" id="IPR002295">
    <property type="entry name" value="N4/N6-MTase_EcoPI_Mod-like"/>
</dbReference>
<dbReference type="GO" id="GO:0009007">
    <property type="term" value="F:site-specific DNA-methyltransferase (adenine-specific) activity"/>
    <property type="evidence" value="ECO:0007669"/>
    <property type="project" value="UniProtKB-EC"/>
</dbReference>
<reference evidence="8" key="2">
    <citation type="submission" date="2020-09" db="EMBL/GenBank/DDBJ databases">
        <authorList>
            <person name="Sun Q."/>
            <person name="Kim S."/>
        </authorList>
    </citation>
    <scope>NUCLEOTIDE SEQUENCE</scope>
    <source>
        <strain evidence="8">KCTC 12988</strain>
    </source>
</reference>
<dbReference type="GO" id="GO:0008170">
    <property type="term" value="F:N-methyltransferase activity"/>
    <property type="evidence" value="ECO:0007669"/>
    <property type="project" value="InterPro"/>
</dbReference>
<dbReference type="InterPro" id="IPR029063">
    <property type="entry name" value="SAM-dependent_MTases_sf"/>
</dbReference>
<name>A0A918WES9_9BACT</name>
<comment type="caution">
    <text evidence="8">The sequence shown here is derived from an EMBL/GenBank/DDBJ whole genome shotgun (WGS) entry which is preliminary data.</text>
</comment>
<dbReference type="InterPro" id="IPR002941">
    <property type="entry name" value="DNA_methylase_N4/N6"/>
</dbReference>
<dbReference type="GO" id="GO:0032259">
    <property type="term" value="P:methylation"/>
    <property type="evidence" value="ECO:0007669"/>
    <property type="project" value="UniProtKB-KW"/>
</dbReference>
<evidence type="ECO:0000256" key="1">
    <source>
        <dbReference type="ARBA" id="ARBA00006594"/>
    </source>
</evidence>
<dbReference type="EMBL" id="BMXI01000001">
    <property type="protein sequence ID" value="GHC41199.1"/>
    <property type="molecule type" value="Genomic_DNA"/>
</dbReference>
<keyword evidence="4" id="KW-0808">Transferase</keyword>
<evidence type="ECO:0000256" key="6">
    <source>
        <dbReference type="ARBA" id="ARBA00047942"/>
    </source>
</evidence>